<evidence type="ECO:0000313" key="1">
    <source>
        <dbReference type="EMBL" id="GID52585.1"/>
    </source>
</evidence>
<accession>A0ABQ3X255</accession>
<dbReference type="RefSeq" id="WP_203793405.1">
    <property type="nucleotide sequence ID" value="NZ_BAAAQE010000097.1"/>
</dbReference>
<gene>
    <name evidence="1" type="ORF">Aco03nite_009890</name>
</gene>
<name>A0ABQ3X255_9ACTN</name>
<comment type="caution">
    <text evidence="1">The sequence shown here is derived from an EMBL/GenBank/DDBJ whole genome shotgun (WGS) entry which is preliminary data.</text>
</comment>
<organism evidence="1 2">
    <name type="scientific">Actinoplanes couchii</name>
    <dbReference type="NCBI Taxonomy" id="403638"/>
    <lineage>
        <taxon>Bacteria</taxon>
        <taxon>Bacillati</taxon>
        <taxon>Actinomycetota</taxon>
        <taxon>Actinomycetes</taxon>
        <taxon>Micromonosporales</taxon>
        <taxon>Micromonosporaceae</taxon>
        <taxon>Actinoplanes</taxon>
    </lineage>
</organism>
<protein>
    <submittedName>
        <fullName evidence="1">Uncharacterized protein</fullName>
    </submittedName>
</protein>
<proteinExistence type="predicted"/>
<sequence length="74" mass="7805">MTVNANLDRLLDKKFEDHDLQALPDAPVDALAGVSKSDADALDKAFGIKTIGDLGRSPQIRAAVAITQLADSSK</sequence>
<keyword evidence="2" id="KW-1185">Reference proteome</keyword>
<evidence type="ECO:0000313" key="2">
    <source>
        <dbReference type="Proteomes" id="UP000612282"/>
    </source>
</evidence>
<dbReference type="Proteomes" id="UP000612282">
    <property type="component" value="Unassembled WGS sequence"/>
</dbReference>
<reference evidence="1 2" key="1">
    <citation type="submission" date="2021-01" db="EMBL/GenBank/DDBJ databases">
        <title>Whole genome shotgun sequence of Actinoplanes couchii NBRC 106145.</title>
        <authorList>
            <person name="Komaki H."/>
            <person name="Tamura T."/>
        </authorList>
    </citation>
    <scope>NUCLEOTIDE SEQUENCE [LARGE SCALE GENOMIC DNA]</scope>
    <source>
        <strain evidence="1 2">NBRC 106145</strain>
    </source>
</reference>
<dbReference type="EMBL" id="BOMG01000021">
    <property type="protein sequence ID" value="GID52585.1"/>
    <property type="molecule type" value="Genomic_DNA"/>
</dbReference>